<keyword evidence="1" id="KW-0472">Membrane</keyword>
<dbReference type="KEGG" id="mmag:MMAD_01960"/>
<gene>
    <name evidence="2" type="ORF">MMAD_01960</name>
</gene>
<accession>A0A7I7XBA8</accession>
<dbReference type="Proteomes" id="UP000466517">
    <property type="component" value="Chromosome"/>
</dbReference>
<reference evidence="2 3" key="1">
    <citation type="journal article" date="2019" name="Emerg. Microbes Infect.">
        <title>Comprehensive subspecies identification of 175 nontuberculous mycobacteria species based on 7547 genomic profiles.</title>
        <authorList>
            <person name="Matsumoto Y."/>
            <person name="Kinjo T."/>
            <person name="Motooka D."/>
            <person name="Nabeya D."/>
            <person name="Jung N."/>
            <person name="Uechi K."/>
            <person name="Horii T."/>
            <person name="Iida T."/>
            <person name="Fujita J."/>
            <person name="Nakamura S."/>
        </authorList>
    </citation>
    <scope>NUCLEOTIDE SEQUENCE [LARGE SCALE GENOMIC DNA]</scope>
    <source>
        <strain evidence="2 3">JCM 13574</strain>
    </source>
</reference>
<keyword evidence="1" id="KW-0812">Transmembrane</keyword>
<evidence type="ECO:0000313" key="3">
    <source>
        <dbReference type="Proteomes" id="UP000466517"/>
    </source>
</evidence>
<feature type="transmembrane region" description="Helical" evidence="1">
    <location>
        <begin position="12"/>
        <end position="32"/>
    </location>
</feature>
<protein>
    <recommendedName>
        <fullName evidence="4">Transmembrane protein</fullName>
    </recommendedName>
</protein>
<proteinExistence type="predicted"/>
<evidence type="ECO:0000313" key="2">
    <source>
        <dbReference type="EMBL" id="BBZ25901.1"/>
    </source>
</evidence>
<evidence type="ECO:0000256" key="1">
    <source>
        <dbReference type="SAM" id="Phobius"/>
    </source>
</evidence>
<feature type="transmembrane region" description="Helical" evidence="1">
    <location>
        <begin position="87"/>
        <end position="105"/>
    </location>
</feature>
<dbReference type="EMBL" id="AP022610">
    <property type="protein sequence ID" value="BBZ25901.1"/>
    <property type="molecule type" value="Genomic_DNA"/>
</dbReference>
<keyword evidence="1" id="KW-1133">Transmembrane helix</keyword>
<dbReference type="AlphaFoldDB" id="A0A7I7XBA8"/>
<organism evidence="2 3">
    <name type="scientific">Mycolicibacterium madagascariense</name>
    <dbReference type="NCBI Taxonomy" id="212765"/>
    <lineage>
        <taxon>Bacteria</taxon>
        <taxon>Bacillati</taxon>
        <taxon>Actinomycetota</taxon>
        <taxon>Actinomycetes</taxon>
        <taxon>Mycobacteriales</taxon>
        <taxon>Mycobacteriaceae</taxon>
        <taxon>Mycolicibacterium</taxon>
    </lineage>
</organism>
<keyword evidence="3" id="KW-1185">Reference proteome</keyword>
<name>A0A7I7XBA8_9MYCO</name>
<sequence>MRLVKLLRDPVTIALVAGGLVVFGILAMNWPVQLGDYDRWGFRIGCGTGFASSYDQATLADQQPPTPPQPQGGYADRCESAVVWRRTWASTVIVLGGGALVLLLGRDRRPVEADRIVDE</sequence>
<evidence type="ECO:0008006" key="4">
    <source>
        <dbReference type="Google" id="ProtNLM"/>
    </source>
</evidence>